<dbReference type="EMBL" id="CAUJNA010003810">
    <property type="protein sequence ID" value="CAJ1410280.1"/>
    <property type="molecule type" value="Genomic_DNA"/>
</dbReference>
<evidence type="ECO:0000313" key="3">
    <source>
        <dbReference type="EMBL" id="CAJ1410280.1"/>
    </source>
</evidence>
<feature type="region of interest" description="Disordered" evidence="2">
    <location>
        <begin position="46"/>
        <end position="91"/>
    </location>
</feature>
<evidence type="ECO:0000256" key="2">
    <source>
        <dbReference type="SAM" id="MobiDB-lite"/>
    </source>
</evidence>
<proteinExistence type="predicted"/>
<evidence type="ECO:0000256" key="1">
    <source>
        <dbReference type="SAM" id="Coils"/>
    </source>
</evidence>
<name>A0AA36JR68_9DINO</name>
<keyword evidence="4" id="KW-1185">Reference proteome</keyword>
<feature type="coiled-coil region" evidence="1">
    <location>
        <begin position="339"/>
        <end position="373"/>
    </location>
</feature>
<reference evidence="3" key="1">
    <citation type="submission" date="2023-08" db="EMBL/GenBank/DDBJ databases">
        <authorList>
            <person name="Chen Y."/>
            <person name="Shah S."/>
            <person name="Dougan E. K."/>
            <person name="Thang M."/>
            <person name="Chan C."/>
        </authorList>
    </citation>
    <scope>NUCLEOTIDE SEQUENCE</scope>
</reference>
<comment type="caution">
    <text evidence="3">The sequence shown here is derived from an EMBL/GenBank/DDBJ whole genome shotgun (WGS) entry which is preliminary data.</text>
</comment>
<evidence type="ECO:0000313" key="4">
    <source>
        <dbReference type="Proteomes" id="UP001178507"/>
    </source>
</evidence>
<dbReference type="Proteomes" id="UP001178507">
    <property type="component" value="Unassembled WGS sequence"/>
</dbReference>
<keyword evidence="1" id="KW-0175">Coiled coil</keyword>
<accession>A0AA36JR68</accession>
<sequence>MAGRDVQKPYKFLPRLEEAAAFPGFRQNFPSVAHIWHTDAEELERTKLSGPRQKLLQRAAQQAREVDEADLDAGATPSLPSSAPAPNTEAAAAAADKELLDYLDLWKQEGREALCQEFEGSLRESFSWPAAERRKMVEVHRQKWKALEDAIGQMAEAVRLASAEMPAVREKKAQSALDRVRLARDAMLKVQVKALREVRRQLWPSPAGVTPGIATDAEELGIYNQLSGQVAAWQEAPKAQKAQPDSESEDACASERPLPVKSRAEMETQTPVDIAADALPLSLSVRPQPQGLPDLPDLPLVREALDADFSPSLEIPEGVLEDGLGDIYAGMDEKERAALAAIVKEQDELAEQKAESERALKQQELKLREADTAFQDQVGRLKAEAFETELKMKKKADDELRQKDKEHQAALLAERERFAKERYKLRSKLMGEQLVIETRKLKDELIRLKRLRPMRKEALKVLWWTEEDVNRVAGGKQLLIRRASGASSKSENMCAFAIGTARDWLFRSRELIEARSFAPSGKTIDGAAAMAGERETKLKAQFSAAVDSVGKFKARMKLLSERMLPDESSRSKVERRLEPQPESVAAGLTVERELAKGVRDAVAERLRDAEAKLDKLAEEDLAVDFLTRWSEQISAVGLKGMQTQRQSKDLAERIEDALRKEASKYRKTAQAAYAEIAADRAAEEATKKAEEAHKREAVREAARKKGLEEAVRREQDKVTQEKEKMVPVKLKVSGLRSSAIDDKAKFGQLAEQKVAKALALSNAQVRVTGIR</sequence>
<gene>
    <name evidence="3" type="ORF">EVOR1521_LOCUS31131</name>
</gene>
<feature type="compositionally biased region" description="Low complexity" evidence="2">
    <location>
        <begin position="73"/>
        <end position="91"/>
    </location>
</feature>
<feature type="region of interest" description="Disordered" evidence="2">
    <location>
        <begin position="234"/>
        <end position="267"/>
    </location>
</feature>
<organism evidence="3 4">
    <name type="scientific">Effrenium voratum</name>
    <dbReference type="NCBI Taxonomy" id="2562239"/>
    <lineage>
        <taxon>Eukaryota</taxon>
        <taxon>Sar</taxon>
        <taxon>Alveolata</taxon>
        <taxon>Dinophyceae</taxon>
        <taxon>Suessiales</taxon>
        <taxon>Symbiodiniaceae</taxon>
        <taxon>Effrenium</taxon>
    </lineage>
</organism>
<feature type="region of interest" description="Disordered" evidence="2">
    <location>
        <begin position="701"/>
        <end position="723"/>
    </location>
</feature>
<dbReference type="AlphaFoldDB" id="A0AA36JR68"/>
<protein>
    <submittedName>
        <fullName evidence="3">Uncharacterized protein</fullName>
    </submittedName>
</protein>
<feature type="compositionally biased region" description="Low complexity" evidence="2">
    <location>
        <begin position="52"/>
        <end position="63"/>
    </location>
</feature>